<evidence type="ECO:0000256" key="1">
    <source>
        <dbReference type="ARBA" id="ARBA00038308"/>
    </source>
</evidence>
<dbReference type="InterPro" id="IPR036255">
    <property type="entry name" value="YgfB-like_sf"/>
</dbReference>
<keyword evidence="3" id="KW-1185">Reference proteome</keyword>
<gene>
    <name evidence="2" type="ORF">JHT90_09315</name>
</gene>
<evidence type="ECO:0000313" key="2">
    <source>
        <dbReference type="EMBL" id="QQP84609.1"/>
    </source>
</evidence>
<dbReference type="EMBL" id="CP067393">
    <property type="protein sequence ID" value="QQP84609.1"/>
    <property type="molecule type" value="Genomic_DNA"/>
</dbReference>
<evidence type="ECO:0000313" key="3">
    <source>
        <dbReference type="Proteomes" id="UP000595278"/>
    </source>
</evidence>
<dbReference type="PANTHER" id="PTHR37528">
    <property type="entry name" value="UPF0149 PROTEIN YGFB"/>
    <property type="match status" value="1"/>
</dbReference>
<dbReference type="InterPro" id="IPR011978">
    <property type="entry name" value="YgfB-like"/>
</dbReference>
<dbReference type="Proteomes" id="UP000595278">
    <property type="component" value="Chromosome"/>
</dbReference>
<comment type="similarity">
    <text evidence="1">Belongs to the UPF0149 family.</text>
</comment>
<dbReference type="RefSeq" id="WP_201090506.1">
    <property type="nucleotide sequence ID" value="NZ_CP067393.1"/>
</dbReference>
<accession>A0A974NDP5</accession>
<dbReference type="AlphaFoldDB" id="A0A974NDP5"/>
<dbReference type="Gene3D" id="1.20.120.740">
    <property type="entry name" value="YgfB uncharacterised protein family UPF0149, PF03695"/>
    <property type="match status" value="1"/>
</dbReference>
<dbReference type="GO" id="GO:0005829">
    <property type="term" value="C:cytosol"/>
    <property type="evidence" value="ECO:0007669"/>
    <property type="project" value="TreeGrafter"/>
</dbReference>
<organism evidence="2 3">
    <name type="scientific">Entomomonas asaccharolytica</name>
    <dbReference type="NCBI Taxonomy" id="2785331"/>
    <lineage>
        <taxon>Bacteria</taxon>
        <taxon>Pseudomonadati</taxon>
        <taxon>Pseudomonadota</taxon>
        <taxon>Gammaproteobacteria</taxon>
        <taxon>Pseudomonadales</taxon>
        <taxon>Pseudomonadaceae</taxon>
        <taxon>Entomomonas</taxon>
    </lineage>
</organism>
<protein>
    <submittedName>
        <fullName evidence="2">UPF0149 family protein</fullName>
    </submittedName>
</protein>
<name>A0A974NDP5_9GAMM</name>
<dbReference type="SUPFAM" id="SSF101327">
    <property type="entry name" value="YgfB-like"/>
    <property type="match status" value="1"/>
</dbReference>
<dbReference type="PANTHER" id="PTHR37528:SF1">
    <property type="entry name" value="UPF0149 PROTEIN YGFB"/>
    <property type="match status" value="1"/>
</dbReference>
<proteinExistence type="inferred from homology"/>
<reference evidence="2 3" key="1">
    <citation type="submission" date="2021-01" db="EMBL/GenBank/DDBJ databases">
        <title>Entomomonas sp. F2A isolated from a house cricket (Acheta domesticus).</title>
        <authorList>
            <person name="Spergser J."/>
            <person name="Busse H.-J."/>
        </authorList>
    </citation>
    <scope>NUCLEOTIDE SEQUENCE [LARGE SCALE GENOMIC DNA]</scope>
    <source>
        <strain evidence="2 3">F2A</strain>
    </source>
</reference>
<dbReference type="KEGG" id="eaz:JHT90_09315"/>
<sequence>MSQTLSSAYAGLAKLLTDAGHIITPAELQGILWGRTVAGASSQPSQVIPELSSFLEEGEITEAIQQAITGLQEMVNKELTDGSVAVTLLMPIDDESLSDRLNALTEWSNGFLSGFGSVKQTAKLAKEVLEILEDLASITQLDTNIAVEDEARSEGDYTELVEFLRVAPLLVATELKSKASTEQTVH</sequence>
<dbReference type="Pfam" id="PF03695">
    <property type="entry name" value="UPF0149"/>
    <property type="match status" value="1"/>
</dbReference>